<name>A0A221KEN2_VITFI</name>
<dbReference type="EMBL" id="CP022423">
    <property type="protein sequence ID" value="ASM77435.1"/>
    <property type="molecule type" value="Genomic_DNA"/>
</dbReference>
<sequence>MDSTPSAPAVPAAPATGSLAEALALVDAAPSVREAATRLRERYAPLRVIVVDAFDMRHETPAAVGQRRLLWGAVSDGHCWQVSTDLSSLQGFYVADKG</sequence>
<accession>A0A221KEN2</accession>
<proteinExistence type="predicted"/>
<dbReference type="Proteomes" id="UP000199729">
    <property type="component" value="Chromosome"/>
</dbReference>
<dbReference type="RefSeq" id="WP_089416538.1">
    <property type="nucleotide sequence ID" value="NZ_CP022423.1"/>
</dbReference>
<dbReference type="AlphaFoldDB" id="A0A221KEN2"/>
<evidence type="ECO:0000313" key="1">
    <source>
        <dbReference type="EMBL" id="ASM77435.1"/>
    </source>
</evidence>
<keyword evidence="2" id="KW-1185">Reference proteome</keyword>
<dbReference type="KEGG" id="vff:VITFI_CDS1657"/>
<protein>
    <submittedName>
        <fullName evidence="1">Uncharacterized protein</fullName>
    </submittedName>
</protein>
<dbReference type="OrthoDB" id="8563875at2"/>
<organism evidence="1 2">
    <name type="scientific">Vitreoscilla filiformis</name>
    <dbReference type="NCBI Taxonomy" id="63"/>
    <lineage>
        <taxon>Bacteria</taxon>
        <taxon>Pseudomonadati</taxon>
        <taxon>Pseudomonadota</taxon>
        <taxon>Betaproteobacteria</taxon>
        <taxon>Neisseriales</taxon>
        <taxon>Neisseriaceae</taxon>
        <taxon>Vitreoscilla</taxon>
    </lineage>
</organism>
<reference evidence="1 2" key="1">
    <citation type="submission" date="2017-07" db="EMBL/GenBank/DDBJ databases">
        <title>Complete Genome Sequence of the cosmetic ferment Vitreoscilla filiformis (ATCC15551).</title>
        <authorList>
            <person name="Contreras S."/>
            <person name="Sagory-Zalkind P."/>
            <person name="Blanquart H."/>
            <person name="Iltis A."/>
            <person name="Morand S.C."/>
        </authorList>
    </citation>
    <scope>NUCLEOTIDE SEQUENCE [LARGE SCALE GENOMIC DNA]</scope>
    <source>
        <strain evidence="1 2">ATCC 15551</strain>
    </source>
</reference>
<evidence type="ECO:0000313" key="2">
    <source>
        <dbReference type="Proteomes" id="UP000199729"/>
    </source>
</evidence>
<gene>
    <name evidence="1" type="ORF">VITFI_CDS1657</name>
</gene>